<evidence type="ECO:0000256" key="1">
    <source>
        <dbReference type="ARBA" id="ARBA00022527"/>
    </source>
</evidence>
<keyword evidence="4" id="KW-0547">Nucleotide-binding</keyword>
<dbReference type="EMBL" id="CP023695">
    <property type="protein sequence ID" value="QEV20904.1"/>
    <property type="molecule type" value="Genomic_DNA"/>
</dbReference>
<evidence type="ECO:0000313" key="5">
    <source>
        <dbReference type="Proteomes" id="UP000326553"/>
    </source>
</evidence>
<dbReference type="Proteomes" id="UP000326553">
    <property type="component" value="Chromosome"/>
</dbReference>
<reference evidence="4 5" key="1">
    <citation type="submission" date="2017-09" db="EMBL/GenBank/DDBJ databases">
        <authorList>
            <person name="Lee N."/>
            <person name="Cho B.-K."/>
        </authorList>
    </citation>
    <scope>NUCLEOTIDE SEQUENCE [LARGE SCALE GENOMIC DNA]</scope>
    <source>
        <strain evidence="4 5">ATCC 12461</strain>
    </source>
</reference>
<dbReference type="Pfam" id="PF13581">
    <property type="entry name" value="HATPase_c_2"/>
    <property type="match status" value="1"/>
</dbReference>
<keyword evidence="1" id="KW-0808">Transferase</keyword>
<evidence type="ECO:0000313" key="4">
    <source>
        <dbReference type="EMBL" id="QEV20904.1"/>
    </source>
</evidence>
<dbReference type="RefSeq" id="WP_150477482.1">
    <property type="nucleotide sequence ID" value="NZ_CP023695.1"/>
</dbReference>
<dbReference type="InterPro" id="IPR003594">
    <property type="entry name" value="HATPase_dom"/>
</dbReference>
<dbReference type="CDD" id="cd16936">
    <property type="entry name" value="HATPase_RsbW-like"/>
    <property type="match status" value="1"/>
</dbReference>
<keyword evidence="5" id="KW-1185">Reference proteome</keyword>
<keyword evidence="1" id="KW-0418">Kinase</keyword>
<dbReference type="GO" id="GO:0005524">
    <property type="term" value="F:ATP binding"/>
    <property type="evidence" value="ECO:0007669"/>
    <property type="project" value="UniProtKB-KW"/>
</dbReference>
<feature type="domain" description="Histidine kinase/HSP90-like ATPase" evidence="3">
    <location>
        <begin position="70"/>
        <end position="189"/>
    </location>
</feature>
<dbReference type="Gene3D" id="3.30.565.10">
    <property type="entry name" value="Histidine kinase-like ATPase, C-terminal domain"/>
    <property type="match status" value="1"/>
</dbReference>
<proteinExistence type="predicted"/>
<dbReference type="InterPro" id="IPR036890">
    <property type="entry name" value="HATPase_C_sf"/>
</dbReference>
<evidence type="ECO:0000256" key="2">
    <source>
        <dbReference type="SAM" id="MobiDB-lite"/>
    </source>
</evidence>
<organism evidence="4 5">
    <name type="scientific">Streptomyces alboniger</name>
    <dbReference type="NCBI Taxonomy" id="132473"/>
    <lineage>
        <taxon>Bacteria</taxon>
        <taxon>Bacillati</taxon>
        <taxon>Actinomycetota</taxon>
        <taxon>Actinomycetes</taxon>
        <taxon>Kitasatosporales</taxon>
        <taxon>Streptomycetaceae</taxon>
        <taxon>Streptomyces</taxon>
        <taxon>Streptomyces aurantiacus group</taxon>
    </lineage>
</organism>
<sequence length="203" mass="21824">MIRWRPALNAYPSARSSGSRQGRAREALSSGPQEAQMAPLSETAGPVALRPGPGHETRRPRDFRALRLRVPASVRAVPGARHRVRRSMIEWGWGDQVDTVELLFCELLSNAVTHAAAGPRAEESVEVSIRQGPASLVVAVDDPGCEGIPVVAGSPAEELAESGRGLLLVEAMASAWGCDRTREGTRTWFALEEHTSPSSQEDA</sequence>
<accession>A0A5J6HQC2</accession>
<dbReference type="OrthoDB" id="4284922at2"/>
<keyword evidence="4" id="KW-0067">ATP-binding</keyword>
<dbReference type="PANTHER" id="PTHR35526:SF3">
    <property type="entry name" value="ANTI-SIGMA-F FACTOR RSBW"/>
    <property type="match status" value="1"/>
</dbReference>
<dbReference type="InterPro" id="IPR050267">
    <property type="entry name" value="Anti-sigma-factor_SerPK"/>
</dbReference>
<protein>
    <submittedName>
        <fullName evidence="4">ATP-binding protein</fullName>
    </submittedName>
</protein>
<feature type="region of interest" description="Disordered" evidence="2">
    <location>
        <begin position="1"/>
        <end position="59"/>
    </location>
</feature>
<dbReference type="AlphaFoldDB" id="A0A5J6HQC2"/>
<gene>
    <name evidence="4" type="ORF">CP975_28140</name>
</gene>
<dbReference type="KEGG" id="salw:CP975_28140"/>
<dbReference type="GO" id="GO:0004674">
    <property type="term" value="F:protein serine/threonine kinase activity"/>
    <property type="evidence" value="ECO:0007669"/>
    <property type="project" value="UniProtKB-KW"/>
</dbReference>
<dbReference type="SUPFAM" id="SSF55874">
    <property type="entry name" value="ATPase domain of HSP90 chaperone/DNA topoisomerase II/histidine kinase"/>
    <property type="match status" value="1"/>
</dbReference>
<keyword evidence="1" id="KW-0723">Serine/threonine-protein kinase</keyword>
<dbReference type="PANTHER" id="PTHR35526">
    <property type="entry name" value="ANTI-SIGMA-F FACTOR RSBW-RELATED"/>
    <property type="match status" value="1"/>
</dbReference>
<evidence type="ECO:0000259" key="3">
    <source>
        <dbReference type="Pfam" id="PF13581"/>
    </source>
</evidence>
<name>A0A5J6HQC2_STRAD</name>